<evidence type="ECO:0000256" key="2">
    <source>
        <dbReference type="RuleBase" id="RU367048"/>
    </source>
</evidence>
<comment type="similarity">
    <text evidence="1 2">Belongs to the MON1/SAND family.</text>
</comment>
<dbReference type="InterPro" id="IPR043970">
    <property type="entry name" value="FUZ/MON1/HPS1_longin_3"/>
</dbReference>
<dbReference type="EMBL" id="HBUF01231265">
    <property type="protein sequence ID" value="CAG6673430.1"/>
    <property type="molecule type" value="Transcribed_RNA"/>
</dbReference>
<dbReference type="InterPro" id="IPR043971">
    <property type="entry name" value="FUZ/MON1/HPS1_longin_2"/>
</dbReference>
<sequence>MVKIGRTLFTYNQTISCLILNTITSSILLFCTATLHLQPDYFILNTITSSILHSYIYNQIISTLTLSQLTKIFEQHRNFDLRRLLSGSERLIHTLVDFTETQIEFVLSSYRCLSLSSSIRDQISNVISSACSKIKNLVFVILIGSNRIISYLHMKKYNLRPMDIHLILNLVQSSESFKTAEIWTPLCLPQFDASGYLYSHVSYLAEDCAACMLMLTVDKNLFFTLNEAKQIITEKLRRAKLLDEINTGLASASSLYTSQLNITSLRHFVYKCKQTNQLICPQYEAPYDVISSNVDGSNDARSEDFNSVASSSRDPVCKTVLQYYSRLYCDISRETRRLKLYYEARDAETLLGWTTAGFELYLIFEPLISKPSATNAVNKLLRWIKKEEDKMFMLNNYTL</sequence>
<reference evidence="6" key="1">
    <citation type="submission" date="2021-05" db="EMBL/GenBank/DDBJ databases">
        <authorList>
            <person name="Alioto T."/>
            <person name="Alioto T."/>
            <person name="Gomez Garrido J."/>
        </authorList>
    </citation>
    <scope>NUCLEOTIDE SEQUENCE</scope>
</reference>
<dbReference type="PANTHER" id="PTHR13027">
    <property type="entry name" value="SAND PROTEIN-RELATED"/>
    <property type="match status" value="1"/>
</dbReference>
<name>A0A8D9EW62_9HEMI</name>
<dbReference type="GO" id="GO:0032510">
    <property type="term" value="P:endosome to lysosome transport via multivesicular body sorting pathway"/>
    <property type="evidence" value="ECO:0007669"/>
    <property type="project" value="TreeGrafter"/>
</dbReference>
<dbReference type="InterPro" id="IPR004353">
    <property type="entry name" value="Mon1"/>
</dbReference>
<evidence type="ECO:0000259" key="5">
    <source>
        <dbReference type="Pfam" id="PF19038"/>
    </source>
</evidence>
<dbReference type="GO" id="GO:0035658">
    <property type="term" value="C:Mon1-Ccz1 complex"/>
    <property type="evidence" value="ECO:0007669"/>
    <property type="project" value="TreeGrafter"/>
</dbReference>
<dbReference type="Pfam" id="PF19038">
    <property type="entry name" value="Fuz_longin_3"/>
    <property type="match status" value="1"/>
</dbReference>
<evidence type="ECO:0000259" key="4">
    <source>
        <dbReference type="Pfam" id="PF19037"/>
    </source>
</evidence>
<feature type="domain" description="FUZ/MON1/HPS1 first Longin" evidence="3">
    <location>
        <begin position="54"/>
        <end position="95"/>
    </location>
</feature>
<dbReference type="Pfam" id="PF19037">
    <property type="entry name" value="Fuz_longin_2"/>
    <property type="match status" value="1"/>
</dbReference>
<evidence type="ECO:0000313" key="6">
    <source>
        <dbReference type="EMBL" id="CAG6768643.1"/>
    </source>
</evidence>
<dbReference type="AlphaFoldDB" id="A0A8D9EW62"/>
<dbReference type="PRINTS" id="PR01546">
    <property type="entry name" value="YEAST73DUF"/>
</dbReference>
<dbReference type="InterPro" id="IPR043972">
    <property type="entry name" value="FUZ/MON1/HPS1_longin_1"/>
</dbReference>
<organism evidence="6">
    <name type="scientific">Cacopsylla melanoneura</name>
    <dbReference type="NCBI Taxonomy" id="428564"/>
    <lineage>
        <taxon>Eukaryota</taxon>
        <taxon>Metazoa</taxon>
        <taxon>Ecdysozoa</taxon>
        <taxon>Arthropoda</taxon>
        <taxon>Hexapoda</taxon>
        <taxon>Insecta</taxon>
        <taxon>Pterygota</taxon>
        <taxon>Neoptera</taxon>
        <taxon>Paraneoptera</taxon>
        <taxon>Hemiptera</taxon>
        <taxon>Sternorrhyncha</taxon>
        <taxon>Psylloidea</taxon>
        <taxon>Psyllidae</taxon>
        <taxon>Psyllinae</taxon>
        <taxon>Cacopsylla</taxon>
    </lineage>
</organism>
<dbReference type="PANTHER" id="PTHR13027:SF7">
    <property type="entry name" value="VACUOLAR FUSION PROTEIN MON1 HOMOLOG"/>
    <property type="match status" value="1"/>
</dbReference>
<dbReference type="EMBL" id="HBUF01231264">
    <property type="protein sequence ID" value="CAG6673429.1"/>
    <property type="molecule type" value="Transcribed_RNA"/>
</dbReference>
<accession>A0A8D9EW62</accession>
<comment type="function">
    <text evidence="2">Plays an important role in membrane trafficking through the secretory apparatus.</text>
</comment>
<proteinExistence type="inferred from homology"/>
<feature type="domain" description="FUZ/MON1/HPS1 second Longin" evidence="4">
    <location>
        <begin position="135"/>
        <end position="232"/>
    </location>
</feature>
<dbReference type="Pfam" id="PF19036">
    <property type="entry name" value="Fuz_longin_1"/>
    <property type="match status" value="1"/>
</dbReference>
<dbReference type="EMBL" id="HBUF01576963">
    <property type="protein sequence ID" value="CAG6768643.1"/>
    <property type="molecule type" value="Transcribed_RNA"/>
</dbReference>
<dbReference type="EMBL" id="HBUF01389899">
    <property type="protein sequence ID" value="CAG6733451.1"/>
    <property type="molecule type" value="Transcribed_RNA"/>
</dbReference>
<dbReference type="GO" id="GO:0006623">
    <property type="term" value="P:protein targeting to vacuole"/>
    <property type="evidence" value="ECO:0007669"/>
    <property type="project" value="UniProtKB-UniRule"/>
</dbReference>
<protein>
    <recommendedName>
        <fullName evidence="2">Vacuolar fusion protein MON1 homolog</fullName>
    </recommendedName>
</protein>
<feature type="domain" description="FUZ/MON1/HPS1 third Longin" evidence="5">
    <location>
        <begin position="264"/>
        <end position="388"/>
    </location>
</feature>
<evidence type="ECO:0000256" key="1">
    <source>
        <dbReference type="ARBA" id="ARBA00008968"/>
    </source>
</evidence>
<evidence type="ECO:0000259" key="3">
    <source>
        <dbReference type="Pfam" id="PF19036"/>
    </source>
</evidence>